<dbReference type="EMBL" id="MFNE01000004">
    <property type="protein sequence ID" value="OGG97132.1"/>
    <property type="molecule type" value="Genomic_DNA"/>
</dbReference>
<dbReference type="STRING" id="1817772.A2527_10720"/>
<protein>
    <submittedName>
        <fullName evidence="1">Uncharacterized protein</fullName>
    </submittedName>
</protein>
<dbReference type="Proteomes" id="UP000178449">
    <property type="component" value="Unassembled WGS sequence"/>
</dbReference>
<evidence type="ECO:0000313" key="2">
    <source>
        <dbReference type="Proteomes" id="UP000178449"/>
    </source>
</evidence>
<name>A0A1F6GGB8_9PROT</name>
<dbReference type="AlphaFoldDB" id="A0A1F6GGB8"/>
<organism evidence="1 2">
    <name type="scientific">Candidatus Lambdaproteobacteria bacterium RIFOXYD2_FULL_50_16</name>
    <dbReference type="NCBI Taxonomy" id="1817772"/>
    <lineage>
        <taxon>Bacteria</taxon>
        <taxon>Pseudomonadati</taxon>
        <taxon>Pseudomonadota</taxon>
        <taxon>Candidatus Lambdaproteobacteria</taxon>
    </lineage>
</organism>
<proteinExistence type="predicted"/>
<sequence length="152" mass="17478">MMGIKPMSEHNFQKTYEPSLDKELLSRISDLLRELFGEDLTKLSQIKPNVWVVEEAGFFMDIIVTSLLLVLDAQLFEKMPTDSKGAYKKMLQLNAHHVKETRLCLVKEAVHLRALVSHQNIDQPKLEDALAEFRALFPIIHGELKSFFPQDT</sequence>
<reference evidence="1 2" key="1">
    <citation type="journal article" date="2016" name="Nat. Commun.">
        <title>Thousands of microbial genomes shed light on interconnected biogeochemical processes in an aquifer system.</title>
        <authorList>
            <person name="Anantharaman K."/>
            <person name="Brown C.T."/>
            <person name="Hug L.A."/>
            <person name="Sharon I."/>
            <person name="Castelle C.J."/>
            <person name="Probst A.J."/>
            <person name="Thomas B.C."/>
            <person name="Singh A."/>
            <person name="Wilkins M.J."/>
            <person name="Karaoz U."/>
            <person name="Brodie E.L."/>
            <person name="Williams K.H."/>
            <person name="Hubbard S.S."/>
            <person name="Banfield J.F."/>
        </authorList>
    </citation>
    <scope>NUCLEOTIDE SEQUENCE [LARGE SCALE GENOMIC DNA]</scope>
</reference>
<comment type="caution">
    <text evidence="1">The sequence shown here is derived from an EMBL/GenBank/DDBJ whole genome shotgun (WGS) entry which is preliminary data.</text>
</comment>
<gene>
    <name evidence="1" type="ORF">A2527_10720</name>
</gene>
<accession>A0A1F6GGB8</accession>
<evidence type="ECO:0000313" key="1">
    <source>
        <dbReference type="EMBL" id="OGG97132.1"/>
    </source>
</evidence>